<reference evidence="2 3" key="1">
    <citation type="submission" date="2022-08" db="EMBL/GenBank/DDBJ databases">
        <title>Polyphasic taxonomy analysis of Qipengyuania sp.RS5-5.</title>
        <authorList>
            <person name="Xamxidin M."/>
            <person name="Wu M."/>
        </authorList>
    </citation>
    <scope>NUCLEOTIDE SEQUENCE [LARGE SCALE GENOMIC DNA]</scope>
    <source>
        <strain evidence="2 3">RS5-5</strain>
    </source>
</reference>
<dbReference type="SUPFAM" id="SSF159888">
    <property type="entry name" value="YdhG-like"/>
    <property type="match status" value="1"/>
</dbReference>
<evidence type="ECO:0000259" key="1">
    <source>
        <dbReference type="Pfam" id="PF08818"/>
    </source>
</evidence>
<dbReference type="EMBL" id="JANKHH010000004">
    <property type="protein sequence ID" value="MCR2834033.1"/>
    <property type="molecule type" value="Genomic_DNA"/>
</dbReference>
<evidence type="ECO:0000313" key="3">
    <source>
        <dbReference type="Proteomes" id="UP001206067"/>
    </source>
</evidence>
<dbReference type="Pfam" id="PF08818">
    <property type="entry name" value="DUF1801"/>
    <property type="match status" value="1"/>
</dbReference>
<sequence length="194" mass="21284">MGKDKRVDDYIAKAGAFARPILIELRARIHRALPDAEEGIKWGMPHFMVRGKNVAGIAAFKAHCALVIHGEGQQGDALGGYGRIASIDDMPPESELVAAIKNAVERVETHGSATTGRDKPAPKPEIPMPDDFAAVLADNPQAKAAFDGMAPSHRREYLEWITGAKRAATREKRMATAIEWLAEGKKRNWKYENC</sequence>
<dbReference type="Proteomes" id="UP001206067">
    <property type="component" value="Unassembled WGS sequence"/>
</dbReference>
<gene>
    <name evidence="2" type="ORF">NSO95_08760</name>
</gene>
<dbReference type="RefSeq" id="WP_257595813.1">
    <property type="nucleotide sequence ID" value="NZ_JANKHH010000004.1"/>
</dbReference>
<accession>A0ABT1XQU8</accession>
<dbReference type="Gene3D" id="3.90.1150.200">
    <property type="match status" value="1"/>
</dbReference>
<name>A0ABT1XQU8_9SPHN</name>
<organism evidence="2 3">
    <name type="scientific">Parerythrobacter lacustris</name>
    <dbReference type="NCBI Taxonomy" id="2969984"/>
    <lineage>
        <taxon>Bacteria</taxon>
        <taxon>Pseudomonadati</taxon>
        <taxon>Pseudomonadota</taxon>
        <taxon>Alphaproteobacteria</taxon>
        <taxon>Sphingomonadales</taxon>
        <taxon>Erythrobacteraceae</taxon>
        <taxon>Parerythrobacter</taxon>
    </lineage>
</organism>
<protein>
    <submittedName>
        <fullName evidence="2">YdeI/OmpD-associated family protein</fullName>
    </submittedName>
</protein>
<feature type="domain" description="YdhG-like" evidence="1">
    <location>
        <begin position="19"/>
        <end position="103"/>
    </location>
</feature>
<evidence type="ECO:0000313" key="2">
    <source>
        <dbReference type="EMBL" id="MCR2834033.1"/>
    </source>
</evidence>
<keyword evidence="3" id="KW-1185">Reference proteome</keyword>
<proteinExistence type="predicted"/>
<dbReference type="Pfam" id="PF13376">
    <property type="entry name" value="OmdA"/>
    <property type="match status" value="1"/>
</dbReference>
<dbReference type="InterPro" id="IPR014922">
    <property type="entry name" value="YdhG-like"/>
</dbReference>
<comment type="caution">
    <text evidence="2">The sequence shown here is derived from an EMBL/GenBank/DDBJ whole genome shotgun (WGS) entry which is preliminary data.</text>
</comment>